<organism evidence="2 3">
    <name type="scientific">Botryobasidium botryosum (strain FD-172 SS1)</name>
    <dbReference type="NCBI Taxonomy" id="930990"/>
    <lineage>
        <taxon>Eukaryota</taxon>
        <taxon>Fungi</taxon>
        <taxon>Dikarya</taxon>
        <taxon>Basidiomycota</taxon>
        <taxon>Agaricomycotina</taxon>
        <taxon>Agaricomycetes</taxon>
        <taxon>Cantharellales</taxon>
        <taxon>Botryobasidiaceae</taxon>
        <taxon>Botryobasidium</taxon>
    </lineage>
</organism>
<dbReference type="EMBL" id="KL198019">
    <property type="protein sequence ID" value="KDQ19379.1"/>
    <property type="molecule type" value="Genomic_DNA"/>
</dbReference>
<dbReference type="InterPro" id="IPR012677">
    <property type="entry name" value="Nucleotide-bd_a/b_plait_sf"/>
</dbReference>
<dbReference type="SUPFAM" id="SSF54928">
    <property type="entry name" value="RNA-binding domain, RBD"/>
    <property type="match status" value="1"/>
</dbReference>
<gene>
    <name evidence="2" type="ORF">BOTBODRAFT_437742</name>
</gene>
<dbReference type="CDD" id="cd00590">
    <property type="entry name" value="RRM_SF"/>
    <property type="match status" value="1"/>
</dbReference>
<accession>A0A067MUW4</accession>
<dbReference type="Gene3D" id="3.30.70.330">
    <property type="match status" value="1"/>
</dbReference>
<sequence>MLRETVLAGASANGGSISIKGASAGLVTVEVRELVSGTTTADVELIFSQHGKVISTTMPDDQPAGGVGVHVKFEERSDALSSCKAKKPMGTSYASPSFRPKKPS</sequence>
<reference evidence="3" key="1">
    <citation type="journal article" date="2014" name="Proc. Natl. Acad. Sci. U.S.A.">
        <title>Extensive sampling of basidiomycete genomes demonstrates inadequacy of the white-rot/brown-rot paradigm for wood decay fungi.</title>
        <authorList>
            <person name="Riley R."/>
            <person name="Salamov A.A."/>
            <person name="Brown D.W."/>
            <person name="Nagy L.G."/>
            <person name="Floudas D."/>
            <person name="Held B.W."/>
            <person name="Levasseur A."/>
            <person name="Lombard V."/>
            <person name="Morin E."/>
            <person name="Otillar R."/>
            <person name="Lindquist E.A."/>
            <person name="Sun H."/>
            <person name="LaButti K.M."/>
            <person name="Schmutz J."/>
            <person name="Jabbour D."/>
            <person name="Luo H."/>
            <person name="Baker S.E."/>
            <person name="Pisabarro A.G."/>
            <person name="Walton J.D."/>
            <person name="Blanchette R.A."/>
            <person name="Henrissat B."/>
            <person name="Martin F."/>
            <person name="Cullen D."/>
            <person name="Hibbett D.S."/>
            <person name="Grigoriev I.V."/>
        </authorList>
    </citation>
    <scope>NUCLEOTIDE SEQUENCE [LARGE SCALE GENOMIC DNA]</scope>
    <source>
        <strain evidence="3">FD-172 SS1</strain>
    </source>
</reference>
<dbReference type="OrthoDB" id="6159137at2759"/>
<dbReference type="GO" id="GO:0003676">
    <property type="term" value="F:nucleic acid binding"/>
    <property type="evidence" value="ECO:0007669"/>
    <property type="project" value="InterPro"/>
</dbReference>
<dbReference type="Proteomes" id="UP000027195">
    <property type="component" value="Unassembled WGS sequence"/>
</dbReference>
<dbReference type="HOGENOM" id="CLU_2249672_0_0_1"/>
<evidence type="ECO:0000313" key="2">
    <source>
        <dbReference type="EMBL" id="KDQ19379.1"/>
    </source>
</evidence>
<evidence type="ECO:0008006" key="4">
    <source>
        <dbReference type="Google" id="ProtNLM"/>
    </source>
</evidence>
<name>A0A067MUW4_BOTB1</name>
<evidence type="ECO:0000313" key="3">
    <source>
        <dbReference type="Proteomes" id="UP000027195"/>
    </source>
</evidence>
<proteinExistence type="predicted"/>
<keyword evidence="3" id="KW-1185">Reference proteome</keyword>
<dbReference type="AlphaFoldDB" id="A0A067MUW4"/>
<dbReference type="InParanoid" id="A0A067MUW4"/>
<feature type="region of interest" description="Disordered" evidence="1">
    <location>
        <begin position="79"/>
        <end position="104"/>
    </location>
</feature>
<protein>
    <recommendedName>
        <fullName evidence="4">RRM domain-containing protein</fullName>
    </recommendedName>
</protein>
<dbReference type="InterPro" id="IPR035979">
    <property type="entry name" value="RBD_domain_sf"/>
</dbReference>
<evidence type="ECO:0000256" key="1">
    <source>
        <dbReference type="SAM" id="MobiDB-lite"/>
    </source>
</evidence>